<dbReference type="SUPFAM" id="SSF53822">
    <property type="entry name" value="Periplasmic binding protein-like I"/>
    <property type="match status" value="1"/>
</dbReference>
<evidence type="ECO:0000313" key="6">
    <source>
        <dbReference type="Proteomes" id="UP001466331"/>
    </source>
</evidence>
<reference evidence="5 6" key="1">
    <citation type="submission" date="2024-03" db="EMBL/GenBank/DDBJ databases">
        <title>Ignisphaera cupida sp. nov., a hyperthermophilic hydrolytic archaeon from a hot spring of Kamchatka, and proposal of Ignisphaeraceae fam. nov.</title>
        <authorList>
            <person name="Podosokorskaya O.A."/>
            <person name="Elcheninov A.G."/>
            <person name="Maltseva A.I."/>
            <person name="Zayulina K.S."/>
            <person name="Novikov A."/>
            <person name="Merkel A.Y."/>
        </authorList>
    </citation>
    <scope>NUCLEOTIDE SEQUENCE [LARGE SCALE GENOMIC DNA]</scope>
    <source>
        <strain evidence="5 6">38H-sp</strain>
    </source>
</reference>
<dbReference type="InterPro" id="IPR000843">
    <property type="entry name" value="HTH_LacI"/>
</dbReference>
<proteinExistence type="predicted"/>
<dbReference type="InterPro" id="IPR046335">
    <property type="entry name" value="LacI/GalR-like_sensor"/>
</dbReference>
<dbReference type="GO" id="GO:0003677">
    <property type="term" value="F:DNA binding"/>
    <property type="evidence" value="ECO:0007669"/>
    <property type="project" value="UniProtKB-KW"/>
</dbReference>
<dbReference type="PRINTS" id="PR00036">
    <property type="entry name" value="HTHLACI"/>
</dbReference>
<dbReference type="PANTHER" id="PTHR30146">
    <property type="entry name" value="LACI-RELATED TRANSCRIPTIONAL REPRESSOR"/>
    <property type="match status" value="1"/>
</dbReference>
<dbReference type="Gene3D" id="1.10.260.40">
    <property type="entry name" value="lambda repressor-like DNA-binding domains"/>
    <property type="match status" value="1"/>
</dbReference>
<dbReference type="EMBL" id="JBCHKQ010000004">
    <property type="protein sequence ID" value="MEM5948528.1"/>
    <property type="molecule type" value="Genomic_DNA"/>
</dbReference>
<feature type="domain" description="HTH lacI-type" evidence="4">
    <location>
        <begin position="2"/>
        <end position="56"/>
    </location>
</feature>
<gene>
    <name evidence="5" type="ORF">WKV44_08220</name>
</gene>
<dbReference type="CDD" id="cd06267">
    <property type="entry name" value="PBP1_LacI_sugar_binding-like"/>
    <property type="match status" value="1"/>
</dbReference>
<name>A0ABU9UCY7_9SPIR</name>
<organism evidence="5 6">
    <name type="scientific">Rarispira pelagica</name>
    <dbReference type="NCBI Taxonomy" id="3141764"/>
    <lineage>
        <taxon>Bacteria</taxon>
        <taxon>Pseudomonadati</taxon>
        <taxon>Spirochaetota</taxon>
        <taxon>Spirochaetia</taxon>
        <taxon>Winmispirales</taxon>
        <taxon>Winmispiraceae</taxon>
        <taxon>Rarispira</taxon>
    </lineage>
</organism>
<dbReference type="SMART" id="SM00354">
    <property type="entry name" value="HTH_LACI"/>
    <property type="match status" value="1"/>
</dbReference>
<keyword evidence="6" id="KW-1185">Reference proteome</keyword>
<keyword evidence="1" id="KW-0805">Transcription regulation</keyword>
<dbReference type="PANTHER" id="PTHR30146:SF109">
    <property type="entry name" value="HTH-TYPE TRANSCRIPTIONAL REGULATOR GALS"/>
    <property type="match status" value="1"/>
</dbReference>
<dbReference type="SUPFAM" id="SSF47413">
    <property type="entry name" value="lambda repressor-like DNA-binding domains"/>
    <property type="match status" value="1"/>
</dbReference>
<keyword evidence="3" id="KW-0804">Transcription</keyword>
<dbReference type="InterPro" id="IPR010982">
    <property type="entry name" value="Lambda_DNA-bd_dom_sf"/>
</dbReference>
<dbReference type="CDD" id="cd01392">
    <property type="entry name" value="HTH_LacI"/>
    <property type="match status" value="1"/>
</dbReference>
<dbReference type="RefSeq" id="WP_420069981.1">
    <property type="nucleotide sequence ID" value="NZ_JBCHKQ010000004.1"/>
</dbReference>
<keyword evidence="2 5" id="KW-0238">DNA-binding</keyword>
<evidence type="ECO:0000256" key="1">
    <source>
        <dbReference type="ARBA" id="ARBA00023015"/>
    </source>
</evidence>
<sequence>MPTQKDVAKLAGVSFMTVSRVINNNGYVSEETRKRVEDAIKQLGYSPSFAGKALNRGRTDTIGVMTPVRFGDGFGNVYLLGLIRGIELGCRKYKKDMLFSPFATDDPDFDYLRPYKQKKVDGLIYIGMQSMPEEVHREIQRYSIPCVVIGDRPDDHSISWVDTDNERAGYDSVKRLVSLGHERIGFVGLIPEMYNSNIQDRENGYKRAMRELLSMDDSEKWIMRSRFEEVSVYKAVRERFEMLDRPLTALFCATDRIALGALHAVKDIGLRVPEDVSIIGFDGLIKEFLFNPTIASNEQPLVEMGKRAAEIINRHIENPNFPRETCIFPVYPVDGDTVAPPPVSLN</sequence>
<dbReference type="PROSITE" id="PS50932">
    <property type="entry name" value="HTH_LACI_2"/>
    <property type="match status" value="1"/>
</dbReference>
<evidence type="ECO:0000259" key="4">
    <source>
        <dbReference type="PROSITE" id="PS50932"/>
    </source>
</evidence>
<dbReference type="Gene3D" id="3.40.50.2300">
    <property type="match status" value="2"/>
</dbReference>
<accession>A0ABU9UCY7</accession>
<evidence type="ECO:0000256" key="3">
    <source>
        <dbReference type="ARBA" id="ARBA00023163"/>
    </source>
</evidence>
<comment type="caution">
    <text evidence="5">The sequence shown here is derived from an EMBL/GenBank/DDBJ whole genome shotgun (WGS) entry which is preliminary data.</text>
</comment>
<dbReference type="InterPro" id="IPR028082">
    <property type="entry name" value="Peripla_BP_I"/>
</dbReference>
<evidence type="ECO:0000313" key="5">
    <source>
        <dbReference type="EMBL" id="MEM5948528.1"/>
    </source>
</evidence>
<dbReference type="Proteomes" id="UP001466331">
    <property type="component" value="Unassembled WGS sequence"/>
</dbReference>
<evidence type="ECO:0000256" key="2">
    <source>
        <dbReference type="ARBA" id="ARBA00023125"/>
    </source>
</evidence>
<protein>
    <submittedName>
        <fullName evidence="5">LacI family DNA-binding transcriptional regulator</fullName>
    </submittedName>
</protein>
<dbReference type="Pfam" id="PF13377">
    <property type="entry name" value="Peripla_BP_3"/>
    <property type="match status" value="1"/>
</dbReference>
<dbReference type="Pfam" id="PF00356">
    <property type="entry name" value="LacI"/>
    <property type="match status" value="1"/>
</dbReference>